<protein>
    <submittedName>
        <fullName evidence="3">RND family efflux transporter, MFP subunit</fullName>
    </submittedName>
</protein>
<dbReference type="AlphaFoldDB" id="A0A1H7EWC2"/>
<dbReference type="PANTHER" id="PTHR30469:SF20">
    <property type="entry name" value="EFFLUX RND TRANSPORTER PERIPLASMIC ADAPTOR SUBUNIT"/>
    <property type="match status" value="1"/>
</dbReference>
<dbReference type="Proteomes" id="UP000199120">
    <property type="component" value="Unassembled WGS sequence"/>
</dbReference>
<dbReference type="InterPro" id="IPR058625">
    <property type="entry name" value="MdtA-like_BSH"/>
</dbReference>
<evidence type="ECO:0000313" key="3">
    <source>
        <dbReference type="EMBL" id="SEK18193.1"/>
    </source>
</evidence>
<accession>A0A1H7EWC2</accession>
<reference evidence="4" key="1">
    <citation type="submission" date="2016-10" db="EMBL/GenBank/DDBJ databases">
        <authorList>
            <person name="Varghese N."/>
            <person name="Submissions S."/>
        </authorList>
    </citation>
    <scope>NUCLEOTIDE SEQUENCE [LARGE SCALE GENOMIC DNA]</scope>
    <source>
        <strain evidence="4">LMG 26416</strain>
    </source>
</reference>
<dbReference type="Gene3D" id="2.40.30.170">
    <property type="match status" value="1"/>
</dbReference>
<dbReference type="Gene3D" id="1.10.287.470">
    <property type="entry name" value="Helix hairpin bin"/>
    <property type="match status" value="1"/>
</dbReference>
<organism evidence="3 4">
    <name type="scientific">Paraburkholderia caballeronis</name>
    <dbReference type="NCBI Taxonomy" id="416943"/>
    <lineage>
        <taxon>Bacteria</taxon>
        <taxon>Pseudomonadati</taxon>
        <taxon>Pseudomonadota</taxon>
        <taxon>Betaproteobacteria</taxon>
        <taxon>Burkholderiales</taxon>
        <taxon>Burkholderiaceae</taxon>
        <taxon>Paraburkholderia</taxon>
    </lineage>
</organism>
<dbReference type="PANTHER" id="PTHR30469">
    <property type="entry name" value="MULTIDRUG RESISTANCE PROTEIN MDTA"/>
    <property type="match status" value="1"/>
</dbReference>
<feature type="domain" description="Multidrug resistance protein MdtA-like barrel-sandwich hybrid" evidence="2">
    <location>
        <begin position="84"/>
        <end position="198"/>
    </location>
</feature>
<comment type="similarity">
    <text evidence="1">Belongs to the membrane fusion protein (MFP) (TC 8.A.1) family.</text>
</comment>
<evidence type="ECO:0000256" key="1">
    <source>
        <dbReference type="ARBA" id="ARBA00009477"/>
    </source>
</evidence>
<dbReference type="Gene3D" id="2.40.420.20">
    <property type="match status" value="1"/>
</dbReference>
<dbReference type="NCBIfam" id="TIGR01730">
    <property type="entry name" value="RND_mfp"/>
    <property type="match status" value="1"/>
</dbReference>
<dbReference type="Gene3D" id="2.40.50.100">
    <property type="match status" value="1"/>
</dbReference>
<dbReference type="EMBL" id="FOAJ01000001">
    <property type="protein sequence ID" value="SEK18193.1"/>
    <property type="molecule type" value="Genomic_DNA"/>
</dbReference>
<sequence>MAGTRIVDATERAGGDTRRAAQAVTAALLAAMLLLGACSRQREESAQTGPRPVRVATVGGGAAASLREFAGRVERSSVSPLAFQVPGRIVGFAVRDGQPVAKGQLIARLDDVPYALVLRRAQAQYAQLADDVSRKAVLNHENILSDAAFDQLKTALEAAAVQRDLARRDLDNTRLVAPFAGRVLQRNVETEQTVQAGMPVVSFENATRVDIGIELPQRVAEALPLNGGLRAQAWTPDRPDQLFDLAYRENSTVGGPGASSYRLVFSTVRAPSVRLLPGMAVRVRVLGALPAPAAAQATVLTVPFGALSVAPDGGHRVWRLQDGDSRVHAVAVTPRELREADGAVVVEGDLHAGDRVVAAGAQLLRDGDAVRPLGDLR</sequence>
<dbReference type="GO" id="GO:0015562">
    <property type="term" value="F:efflux transmembrane transporter activity"/>
    <property type="evidence" value="ECO:0007669"/>
    <property type="project" value="TreeGrafter"/>
</dbReference>
<keyword evidence="4" id="KW-1185">Reference proteome</keyword>
<dbReference type="Pfam" id="PF25917">
    <property type="entry name" value="BSH_RND"/>
    <property type="match status" value="1"/>
</dbReference>
<dbReference type="STRING" id="416943.SAMN05445871_6251"/>
<dbReference type="InterPro" id="IPR006143">
    <property type="entry name" value="RND_pump_MFP"/>
</dbReference>
<evidence type="ECO:0000259" key="2">
    <source>
        <dbReference type="Pfam" id="PF25917"/>
    </source>
</evidence>
<name>A0A1H7EWC2_9BURK</name>
<proteinExistence type="inferred from homology"/>
<dbReference type="SUPFAM" id="SSF111369">
    <property type="entry name" value="HlyD-like secretion proteins"/>
    <property type="match status" value="1"/>
</dbReference>
<dbReference type="GO" id="GO:1990281">
    <property type="term" value="C:efflux pump complex"/>
    <property type="evidence" value="ECO:0007669"/>
    <property type="project" value="TreeGrafter"/>
</dbReference>
<evidence type="ECO:0000313" key="4">
    <source>
        <dbReference type="Proteomes" id="UP000199120"/>
    </source>
</evidence>
<dbReference type="RefSeq" id="WP_167627174.1">
    <property type="nucleotide sequence ID" value="NZ_FNSR01000003.1"/>
</dbReference>
<gene>
    <name evidence="3" type="ORF">SAMN05192542_10115</name>
</gene>